<dbReference type="Proteomes" id="UP000186657">
    <property type="component" value="Unassembled WGS sequence"/>
</dbReference>
<name>A0A1U7N624_9CYAN</name>
<reference evidence="1 2" key="1">
    <citation type="submission" date="2016-10" db="EMBL/GenBank/DDBJ databases">
        <title>Comparative genomics uncovers the prolific and rare metabolic potential of the cyanobacterial genus Moorea.</title>
        <authorList>
            <person name="Leao T."/>
            <person name="Castelao G."/>
            <person name="Korobeynikov A."/>
            <person name="Monroe E.A."/>
            <person name="Podell S."/>
            <person name="Glukhov E."/>
            <person name="Allen E."/>
            <person name="Gerwick W.H."/>
            <person name="Gerwick L."/>
        </authorList>
    </citation>
    <scope>NUCLEOTIDE SEQUENCE [LARGE SCALE GENOMIC DNA]</scope>
    <source>
        <strain evidence="1 2">PNG5-198</strain>
    </source>
</reference>
<gene>
    <name evidence="1" type="ORF">BJP37_22615</name>
</gene>
<accession>A0A1U7N624</accession>
<keyword evidence="2" id="KW-1185">Reference proteome</keyword>
<dbReference type="AlphaFoldDB" id="A0A1U7N624"/>
<comment type="caution">
    <text evidence="1">The sequence shown here is derived from an EMBL/GenBank/DDBJ whole genome shotgun (WGS) entry which is preliminary data.</text>
</comment>
<organism evidence="1 2">
    <name type="scientific">Moorena bouillonii PNG</name>
    <dbReference type="NCBI Taxonomy" id="568701"/>
    <lineage>
        <taxon>Bacteria</taxon>
        <taxon>Bacillati</taxon>
        <taxon>Cyanobacteriota</taxon>
        <taxon>Cyanophyceae</taxon>
        <taxon>Coleofasciculales</taxon>
        <taxon>Coleofasciculaceae</taxon>
        <taxon>Moorena</taxon>
    </lineage>
</organism>
<sequence length="134" mass="14688">MSTIDKITAAEELFTELTPEQGAMVEGGLFIFIDKIQSIKAGADFIGKDDTYMTINGNKIWGDKSFSTGQTRGVNLGTSTDGSFARVELFDKDGFLNRDDRMGGFTAYNTFGSLQRARVSGSGSIYDIYYRAFA</sequence>
<evidence type="ECO:0000313" key="1">
    <source>
        <dbReference type="EMBL" id="OLT61385.1"/>
    </source>
</evidence>
<dbReference type="EMBL" id="MKZS01000001">
    <property type="protein sequence ID" value="OLT61385.1"/>
    <property type="molecule type" value="Genomic_DNA"/>
</dbReference>
<proteinExistence type="predicted"/>
<evidence type="ECO:0000313" key="2">
    <source>
        <dbReference type="Proteomes" id="UP000186657"/>
    </source>
</evidence>
<protein>
    <submittedName>
        <fullName evidence="1">Uncharacterized protein</fullName>
    </submittedName>
</protein>
<dbReference type="RefSeq" id="WP_075902459.1">
    <property type="nucleotide sequence ID" value="NZ_MKZS01000001.1"/>
</dbReference>